<dbReference type="EMBL" id="JABFAF010000008">
    <property type="protein sequence ID" value="MBA0862655.1"/>
    <property type="molecule type" value="Genomic_DNA"/>
</dbReference>
<dbReference type="OrthoDB" id="10409928at2759"/>
<reference evidence="1 2" key="1">
    <citation type="journal article" date="2019" name="Genome Biol. Evol.">
        <title>Insights into the evolution of the New World diploid cottons (Gossypium, subgenus Houzingenia) based on genome sequencing.</title>
        <authorList>
            <person name="Grover C.E."/>
            <person name="Arick M.A. 2nd"/>
            <person name="Thrash A."/>
            <person name="Conover J.L."/>
            <person name="Sanders W.S."/>
            <person name="Peterson D.G."/>
            <person name="Frelichowski J.E."/>
            <person name="Scheffler J.A."/>
            <person name="Scheffler B.E."/>
            <person name="Wendel J.F."/>
        </authorList>
    </citation>
    <scope>NUCLEOTIDE SEQUENCE [LARGE SCALE GENOMIC DNA]</scope>
    <source>
        <strain evidence="1">1</strain>
        <tissue evidence="1">Leaf</tissue>
    </source>
</reference>
<gene>
    <name evidence="1" type="ORF">Goshw_011275</name>
</gene>
<comment type="caution">
    <text evidence="1">The sequence shown here is derived from an EMBL/GenBank/DDBJ whole genome shotgun (WGS) entry which is preliminary data.</text>
</comment>
<dbReference type="AlphaFoldDB" id="A0A7J9LV25"/>
<evidence type="ECO:0000313" key="2">
    <source>
        <dbReference type="Proteomes" id="UP000593576"/>
    </source>
</evidence>
<accession>A0A7J9LV25</accession>
<sequence>MGRLVGGNRHAFPPILRAHHQTGVWLPVMLLQPDSVTGLLPLLTVIAIPLVKRRLGIPPAFPIFYSIFCPHQASVPSILLRFPSRGNFPFPS</sequence>
<proteinExistence type="predicted"/>
<organism evidence="1 2">
    <name type="scientific">Gossypium schwendimanii</name>
    <name type="common">Cotton</name>
    <dbReference type="NCBI Taxonomy" id="34291"/>
    <lineage>
        <taxon>Eukaryota</taxon>
        <taxon>Viridiplantae</taxon>
        <taxon>Streptophyta</taxon>
        <taxon>Embryophyta</taxon>
        <taxon>Tracheophyta</taxon>
        <taxon>Spermatophyta</taxon>
        <taxon>Magnoliopsida</taxon>
        <taxon>eudicotyledons</taxon>
        <taxon>Gunneridae</taxon>
        <taxon>Pentapetalae</taxon>
        <taxon>rosids</taxon>
        <taxon>malvids</taxon>
        <taxon>Malvales</taxon>
        <taxon>Malvaceae</taxon>
        <taxon>Malvoideae</taxon>
        <taxon>Gossypium</taxon>
    </lineage>
</organism>
<feature type="non-terminal residue" evidence="1">
    <location>
        <position position="92"/>
    </location>
</feature>
<evidence type="ECO:0000313" key="1">
    <source>
        <dbReference type="EMBL" id="MBA0862655.1"/>
    </source>
</evidence>
<protein>
    <submittedName>
        <fullName evidence="1">Uncharacterized protein</fullName>
    </submittedName>
</protein>
<keyword evidence="2" id="KW-1185">Reference proteome</keyword>
<dbReference type="Proteomes" id="UP000593576">
    <property type="component" value="Unassembled WGS sequence"/>
</dbReference>
<name>A0A7J9LV25_GOSSC</name>